<organism evidence="1">
    <name type="scientific">Triticum aestivum</name>
    <name type="common">Wheat</name>
    <dbReference type="NCBI Taxonomy" id="4565"/>
    <lineage>
        <taxon>Eukaryota</taxon>
        <taxon>Viridiplantae</taxon>
        <taxon>Streptophyta</taxon>
        <taxon>Embryophyta</taxon>
        <taxon>Tracheophyta</taxon>
        <taxon>Spermatophyta</taxon>
        <taxon>Magnoliopsida</taxon>
        <taxon>Liliopsida</taxon>
        <taxon>Poales</taxon>
        <taxon>Poaceae</taxon>
        <taxon>BOP clade</taxon>
        <taxon>Pooideae</taxon>
        <taxon>Triticodae</taxon>
        <taxon>Triticeae</taxon>
        <taxon>Triticinae</taxon>
        <taxon>Triticum</taxon>
    </lineage>
</organism>
<dbReference type="GO" id="GO:0003676">
    <property type="term" value="F:nucleic acid binding"/>
    <property type="evidence" value="ECO:0007669"/>
    <property type="project" value="InterPro"/>
</dbReference>
<evidence type="ECO:0000313" key="1">
    <source>
        <dbReference type="EMBL" id="CDM82478.1"/>
    </source>
</evidence>
<dbReference type="InterPro" id="IPR051274">
    <property type="entry name" value="3-5_Exoribonuclease"/>
</dbReference>
<dbReference type="SUPFAM" id="SSF53098">
    <property type="entry name" value="Ribonuclease H-like"/>
    <property type="match status" value="1"/>
</dbReference>
<dbReference type="Gramene" id="TraesNOR3B03G01632630.1">
    <property type="protein sequence ID" value="TraesNOR3B03G01632630.1.CDS1"/>
    <property type="gene ID" value="TraesNOR3B03G01632630"/>
</dbReference>
<gene>
    <name evidence="1" type="ORF">TRAES_3BF063800010CFD_c1</name>
</gene>
<proteinExistence type="predicted"/>
<sequence length="205" mass="21445">MAAIMAGRGQGLVQDFDFFVVVEKPSYFDQWINLRVPFQAALGGGGRVNLQEAVRAAGLDWEGRLHCGLDDARNTARLLAELMRRGGQDHHHRLAGAAAADAEAAGSHKPLRWLTGAGVGAAADPAAAASHRPFRWLVCAGAGADPAAAAAASHDQPLRWASSATCLCYCGLASRGGVMQGKCFSGCANWSPAMGPVSPYFAWSN</sequence>
<dbReference type="EMBL" id="HG670306">
    <property type="protein sequence ID" value="CDM82478.1"/>
    <property type="molecule type" value="Genomic_DNA"/>
</dbReference>
<dbReference type="InterPro" id="IPR012337">
    <property type="entry name" value="RNaseH-like_sf"/>
</dbReference>
<dbReference type="InterPro" id="IPR036397">
    <property type="entry name" value="RNaseH_sf"/>
</dbReference>
<name>A0A077RRJ1_WHEAT</name>
<dbReference type="PANTHER" id="PTHR23044:SF60">
    <property type="entry name" value="OS01G0618000 PROTEIN"/>
    <property type="match status" value="1"/>
</dbReference>
<dbReference type="HOGENOM" id="CLU_116043_0_0_1"/>
<dbReference type="AlphaFoldDB" id="A0A077RRJ1"/>
<reference evidence="1" key="1">
    <citation type="journal article" date="2014" name="Science">
        <title>Structural and functional partitioning of bread wheat chromosome 3B.</title>
        <authorList>
            <person name="Choulet F."/>
            <person name="Alberti A."/>
            <person name="Theil S."/>
            <person name="Glover N."/>
            <person name="Barbe V."/>
            <person name="Daron J."/>
            <person name="Pingault L."/>
            <person name="Sourdille P."/>
            <person name="Couloux A."/>
            <person name="Paux E."/>
            <person name="Leroy P."/>
            <person name="Mangenot S."/>
            <person name="Guilhot N."/>
            <person name="Le Gouis J."/>
            <person name="Balfourier F."/>
            <person name="Alaux M."/>
            <person name="Jamilloux V."/>
            <person name="Poulain J."/>
            <person name="Durand C."/>
            <person name="Bellec A."/>
            <person name="Gaspin C."/>
            <person name="Safar J."/>
            <person name="Dolezel J."/>
            <person name="Rogers J."/>
            <person name="Vandepoele K."/>
            <person name="Aury J.M."/>
            <person name="Mayer K."/>
            <person name="Berges H."/>
            <person name="Quesneville H."/>
            <person name="Wincker P."/>
            <person name="Feuillet C."/>
        </authorList>
    </citation>
    <scope>NUCLEOTIDE SEQUENCE</scope>
</reference>
<dbReference type="PANTHER" id="PTHR23044">
    <property type="entry name" value="3'-5' EXONUCLEASE ERI1-RELATED"/>
    <property type="match status" value="1"/>
</dbReference>
<accession>A0A077RRJ1</accession>
<protein>
    <submittedName>
        <fullName evidence="1">Uncharacterized protein</fullName>
    </submittedName>
</protein>
<dbReference type="Gene3D" id="3.30.420.10">
    <property type="entry name" value="Ribonuclease H-like superfamily/Ribonuclease H"/>
    <property type="match status" value="1"/>
</dbReference>